<proteinExistence type="predicted"/>
<dbReference type="AlphaFoldDB" id="A0A2P2IRS7"/>
<dbReference type="EMBL" id="GGEC01003459">
    <property type="protein sequence ID" value="MBW83942.1"/>
    <property type="molecule type" value="Transcribed_RNA"/>
</dbReference>
<protein>
    <submittedName>
        <fullName evidence="1">Uncharacterized protein</fullName>
    </submittedName>
</protein>
<sequence length="57" mass="6658">MLVHDDNDQKQVYLAMTDFNLNLNNQHSQLLFLAIINRAQSSYNHTTKNNPNMRIAQ</sequence>
<name>A0A2P2IRS7_RHIMU</name>
<accession>A0A2P2IRS7</accession>
<organism evidence="1">
    <name type="scientific">Rhizophora mucronata</name>
    <name type="common">Asiatic mangrove</name>
    <dbReference type="NCBI Taxonomy" id="61149"/>
    <lineage>
        <taxon>Eukaryota</taxon>
        <taxon>Viridiplantae</taxon>
        <taxon>Streptophyta</taxon>
        <taxon>Embryophyta</taxon>
        <taxon>Tracheophyta</taxon>
        <taxon>Spermatophyta</taxon>
        <taxon>Magnoliopsida</taxon>
        <taxon>eudicotyledons</taxon>
        <taxon>Gunneridae</taxon>
        <taxon>Pentapetalae</taxon>
        <taxon>rosids</taxon>
        <taxon>fabids</taxon>
        <taxon>Malpighiales</taxon>
        <taxon>Rhizophoraceae</taxon>
        <taxon>Rhizophora</taxon>
    </lineage>
</organism>
<reference evidence="1" key="1">
    <citation type="submission" date="2018-02" db="EMBL/GenBank/DDBJ databases">
        <title>Rhizophora mucronata_Transcriptome.</title>
        <authorList>
            <person name="Meera S.P."/>
            <person name="Sreeshan A."/>
            <person name="Augustine A."/>
        </authorList>
    </citation>
    <scope>NUCLEOTIDE SEQUENCE</scope>
    <source>
        <tissue evidence="1">Leaf</tissue>
    </source>
</reference>
<evidence type="ECO:0000313" key="1">
    <source>
        <dbReference type="EMBL" id="MBW83942.1"/>
    </source>
</evidence>